<dbReference type="EMBL" id="JBHSCX010000020">
    <property type="protein sequence ID" value="MFC4363773.1"/>
    <property type="molecule type" value="Genomic_DNA"/>
</dbReference>
<dbReference type="InterPro" id="IPR036942">
    <property type="entry name" value="Beta-barrel_TonB_sf"/>
</dbReference>
<keyword evidence="8 12" id="KW-0798">TonB box</keyword>
<evidence type="ECO:0000313" key="16">
    <source>
        <dbReference type="EMBL" id="MFC4363773.1"/>
    </source>
</evidence>
<keyword evidence="17" id="KW-1185">Reference proteome</keyword>
<comment type="similarity">
    <text evidence="11 12">Belongs to the TonB-dependent receptor family.</text>
</comment>
<evidence type="ECO:0000256" key="4">
    <source>
        <dbReference type="ARBA" id="ARBA00022496"/>
    </source>
</evidence>
<dbReference type="PANTHER" id="PTHR32552:SF81">
    <property type="entry name" value="TONB-DEPENDENT OUTER MEMBRANE RECEPTOR"/>
    <property type="match status" value="1"/>
</dbReference>
<evidence type="ECO:0000256" key="12">
    <source>
        <dbReference type="RuleBase" id="RU003357"/>
    </source>
</evidence>
<evidence type="ECO:0000256" key="9">
    <source>
        <dbReference type="ARBA" id="ARBA00023136"/>
    </source>
</evidence>
<dbReference type="InterPro" id="IPR000531">
    <property type="entry name" value="Beta-barrel_TonB"/>
</dbReference>
<sequence>MKNEDTMHSYQPKYLKRRHLATAVAAALLGTGMSASLQAQSWLEEVTVTATKRAENVQDVPLAISAFSGDFTKDNNLDDVKDLINITPGITGNSKDSFLDAVSVRGIRTQDFGVGGDPSAAFFKNDFYEGRNGAAVTSLYDMERSEVLRGPQGFLFGRSSIGGAISVHTAKPEIGGTNSGYIDVDIGERGHGVVEGAINLPVNDSFAMRVAGYHSEEDGYVKNFAGGPDLIAHDKSAIRWSTAYQSGKLGVDTTVEYETREQSGSVYRAVNQGDTWQGLLDSGLVNDTMPLGGERDADVDLQGGDADNADILSLGVKLSYDLGFAELVSNTGYKDHDYYYSEDYDGTSVNLSNYHQDQTGDYFQQEFRLTSTGSDALSWYAGVSYYKENIDANFLFRTTEEAICMYYYASSCSDYYTDFYPSDTGYLDEGNNAVGEYEGWAGYVDLTYAFNERWDASIGARYSKDEKTFSQNVPMPDSYLGPWYAYGYTTDGTIKQSDSWSDTTLRALVRWRPNDTAMIFASFTQGYKPGGFGTFSMDFSSCAEESVADCYDVDQGVQQGEFPLDTFEPETVDSFEIGYKDTLMDGKANVTVTAFAYQYQDLQVPSNDFPSRVLNAGEVAGKGVEATVMAALNDNFDLYLGIGYLDTEATHMAPICELDDYDPETMPDTYSYCEGVQLFWSPEWAGSAVLNAHFPVNGGQWIGNLGVTWESERGGGYEQLAETKIAAYNEWSFRTGFRADDGWSVIGYVENLTDQNTYDGMNNNGELVPAHFFGMSRPRTIGVSFGYEWE</sequence>
<keyword evidence="2 11" id="KW-0813">Transport</keyword>
<keyword evidence="10 11" id="KW-0998">Cell outer membrane</keyword>
<evidence type="ECO:0000256" key="10">
    <source>
        <dbReference type="ARBA" id="ARBA00023237"/>
    </source>
</evidence>
<organism evidence="16 17">
    <name type="scientific">Simiduia curdlanivorans</name>
    <dbReference type="NCBI Taxonomy" id="1492769"/>
    <lineage>
        <taxon>Bacteria</taxon>
        <taxon>Pseudomonadati</taxon>
        <taxon>Pseudomonadota</taxon>
        <taxon>Gammaproteobacteria</taxon>
        <taxon>Cellvibrionales</taxon>
        <taxon>Cellvibrionaceae</taxon>
        <taxon>Simiduia</taxon>
    </lineage>
</organism>
<comment type="caution">
    <text evidence="16">The sequence shown here is derived from an EMBL/GenBank/DDBJ whole genome shotgun (WGS) entry which is preliminary data.</text>
</comment>
<protein>
    <submittedName>
        <fullName evidence="16">TonB-dependent receptor</fullName>
    </submittedName>
</protein>
<feature type="domain" description="TonB-dependent receptor plug" evidence="15">
    <location>
        <begin position="57"/>
        <end position="164"/>
    </location>
</feature>
<keyword evidence="3 11" id="KW-1134">Transmembrane beta strand</keyword>
<keyword evidence="4" id="KW-0410">Iron transport</keyword>
<dbReference type="Proteomes" id="UP001595840">
    <property type="component" value="Unassembled WGS sequence"/>
</dbReference>
<proteinExistence type="inferred from homology"/>
<feature type="signal peptide" evidence="13">
    <location>
        <begin position="1"/>
        <end position="39"/>
    </location>
</feature>
<dbReference type="RefSeq" id="WP_290261794.1">
    <property type="nucleotide sequence ID" value="NZ_JAUFQG010000004.1"/>
</dbReference>
<dbReference type="InterPro" id="IPR039426">
    <property type="entry name" value="TonB-dep_rcpt-like"/>
</dbReference>
<evidence type="ECO:0000256" key="1">
    <source>
        <dbReference type="ARBA" id="ARBA00004571"/>
    </source>
</evidence>
<evidence type="ECO:0000256" key="13">
    <source>
        <dbReference type="SAM" id="SignalP"/>
    </source>
</evidence>
<dbReference type="Pfam" id="PF07715">
    <property type="entry name" value="Plug"/>
    <property type="match status" value="1"/>
</dbReference>
<evidence type="ECO:0000259" key="15">
    <source>
        <dbReference type="Pfam" id="PF07715"/>
    </source>
</evidence>
<evidence type="ECO:0000259" key="14">
    <source>
        <dbReference type="Pfam" id="PF00593"/>
    </source>
</evidence>
<keyword evidence="7" id="KW-0406">Ion transport</keyword>
<dbReference type="InterPro" id="IPR012910">
    <property type="entry name" value="Plug_dom"/>
</dbReference>
<evidence type="ECO:0000256" key="3">
    <source>
        <dbReference type="ARBA" id="ARBA00022452"/>
    </source>
</evidence>
<comment type="subcellular location">
    <subcellularLocation>
        <location evidence="1 11">Cell outer membrane</location>
        <topology evidence="1 11">Multi-pass membrane protein</topology>
    </subcellularLocation>
</comment>
<feature type="chain" id="PRO_5046006159" evidence="13">
    <location>
        <begin position="40"/>
        <end position="790"/>
    </location>
</feature>
<evidence type="ECO:0000256" key="6">
    <source>
        <dbReference type="ARBA" id="ARBA00023004"/>
    </source>
</evidence>
<dbReference type="Pfam" id="PF00593">
    <property type="entry name" value="TonB_dep_Rec_b-barrel"/>
    <property type="match status" value="1"/>
</dbReference>
<keyword evidence="13" id="KW-0732">Signal</keyword>
<keyword evidence="9 11" id="KW-0472">Membrane</keyword>
<gene>
    <name evidence="16" type="ORF">ACFOX3_15765</name>
</gene>
<evidence type="ECO:0000256" key="7">
    <source>
        <dbReference type="ARBA" id="ARBA00023065"/>
    </source>
</evidence>
<dbReference type="PANTHER" id="PTHR32552">
    <property type="entry name" value="FERRICHROME IRON RECEPTOR-RELATED"/>
    <property type="match status" value="1"/>
</dbReference>
<keyword evidence="16" id="KW-0675">Receptor</keyword>
<dbReference type="PROSITE" id="PS52016">
    <property type="entry name" value="TONB_DEPENDENT_REC_3"/>
    <property type="match status" value="1"/>
</dbReference>
<reference evidence="17" key="1">
    <citation type="journal article" date="2019" name="Int. J. Syst. Evol. Microbiol.">
        <title>The Global Catalogue of Microorganisms (GCM) 10K type strain sequencing project: providing services to taxonomists for standard genome sequencing and annotation.</title>
        <authorList>
            <consortium name="The Broad Institute Genomics Platform"/>
            <consortium name="The Broad Institute Genome Sequencing Center for Infectious Disease"/>
            <person name="Wu L."/>
            <person name="Ma J."/>
        </authorList>
    </citation>
    <scope>NUCLEOTIDE SEQUENCE [LARGE SCALE GENOMIC DNA]</scope>
    <source>
        <strain evidence="17">CECT 8570</strain>
    </source>
</reference>
<name>A0ABV8V7W5_9GAMM</name>
<evidence type="ECO:0000256" key="8">
    <source>
        <dbReference type="ARBA" id="ARBA00023077"/>
    </source>
</evidence>
<dbReference type="Gene3D" id="2.40.170.20">
    <property type="entry name" value="TonB-dependent receptor, beta-barrel domain"/>
    <property type="match status" value="1"/>
</dbReference>
<evidence type="ECO:0000256" key="2">
    <source>
        <dbReference type="ARBA" id="ARBA00022448"/>
    </source>
</evidence>
<evidence type="ECO:0000313" key="17">
    <source>
        <dbReference type="Proteomes" id="UP001595840"/>
    </source>
</evidence>
<keyword evidence="5 11" id="KW-0812">Transmembrane</keyword>
<evidence type="ECO:0000256" key="11">
    <source>
        <dbReference type="PROSITE-ProRule" id="PRU01360"/>
    </source>
</evidence>
<keyword evidence="6" id="KW-0408">Iron</keyword>
<evidence type="ECO:0000256" key="5">
    <source>
        <dbReference type="ARBA" id="ARBA00022692"/>
    </source>
</evidence>
<feature type="domain" description="TonB-dependent receptor-like beta-barrel" evidence="14">
    <location>
        <begin position="267"/>
        <end position="752"/>
    </location>
</feature>
<dbReference type="SUPFAM" id="SSF56935">
    <property type="entry name" value="Porins"/>
    <property type="match status" value="1"/>
</dbReference>
<accession>A0ABV8V7W5</accession>